<dbReference type="Proteomes" id="UP000075901">
    <property type="component" value="Unassembled WGS sequence"/>
</dbReference>
<reference evidence="3" key="1">
    <citation type="submission" date="2013-09" db="EMBL/GenBank/DDBJ databases">
        <title>The Genome Sequence of Anopheles maculatus species B.</title>
        <authorList>
            <consortium name="The Broad Institute Genomics Platform"/>
            <person name="Neafsey D.E."/>
            <person name="Besansky N."/>
            <person name="Howell P."/>
            <person name="Walton C."/>
            <person name="Young S.K."/>
            <person name="Zeng Q."/>
            <person name="Gargeya S."/>
            <person name="Fitzgerald M."/>
            <person name="Haas B."/>
            <person name="Abouelleil A."/>
            <person name="Allen A.W."/>
            <person name="Alvarado L."/>
            <person name="Arachchi H.M."/>
            <person name="Berlin A.M."/>
            <person name="Chapman S.B."/>
            <person name="Gainer-Dewar J."/>
            <person name="Goldberg J."/>
            <person name="Griggs A."/>
            <person name="Gujja S."/>
            <person name="Hansen M."/>
            <person name="Howarth C."/>
            <person name="Imamovic A."/>
            <person name="Ireland A."/>
            <person name="Larimer J."/>
            <person name="McCowan C."/>
            <person name="Murphy C."/>
            <person name="Pearson M."/>
            <person name="Poon T.W."/>
            <person name="Priest M."/>
            <person name="Roberts A."/>
            <person name="Saif S."/>
            <person name="Shea T."/>
            <person name="Sisk P."/>
            <person name="Sykes S."/>
            <person name="Wortman J."/>
            <person name="Nusbaum C."/>
            <person name="Birren B."/>
        </authorList>
    </citation>
    <scope>NUCLEOTIDE SEQUENCE [LARGE SCALE GENOMIC DNA]</scope>
    <source>
        <strain evidence="3">maculatus3</strain>
    </source>
</reference>
<dbReference type="InterPro" id="IPR011009">
    <property type="entry name" value="Kinase-like_dom_sf"/>
</dbReference>
<dbReference type="InterPro" id="IPR015897">
    <property type="entry name" value="CHK_kinase-like"/>
</dbReference>
<dbReference type="PANTHER" id="PTHR11012:SF8">
    <property type="entry name" value="JUVENILE HORMONE-INDUCIBLE PROTEIN 26"/>
    <property type="match status" value="1"/>
</dbReference>
<evidence type="ECO:0000313" key="3">
    <source>
        <dbReference type="Proteomes" id="UP000075901"/>
    </source>
</evidence>
<reference evidence="2" key="2">
    <citation type="submission" date="2020-05" db="UniProtKB">
        <authorList>
            <consortium name="EnsemblMetazoa"/>
        </authorList>
    </citation>
    <scope>IDENTIFICATION</scope>
    <source>
        <strain evidence="2">maculatus3</strain>
    </source>
</reference>
<feature type="domain" description="CHK kinase-like" evidence="1">
    <location>
        <begin position="1"/>
        <end position="231"/>
    </location>
</feature>
<protein>
    <submittedName>
        <fullName evidence="2">CHK domain-containing protein</fullName>
    </submittedName>
</protein>
<keyword evidence="3" id="KW-1185">Reference proteome</keyword>
<dbReference type="PANTHER" id="PTHR11012">
    <property type="entry name" value="PROTEIN KINASE-LIKE DOMAIN-CONTAINING"/>
    <property type="match status" value="1"/>
</dbReference>
<name>A0A182SEZ0_9DIPT</name>
<organism evidence="2 3">
    <name type="scientific">Anopheles maculatus</name>
    <dbReference type="NCBI Taxonomy" id="74869"/>
    <lineage>
        <taxon>Eukaryota</taxon>
        <taxon>Metazoa</taxon>
        <taxon>Ecdysozoa</taxon>
        <taxon>Arthropoda</taxon>
        <taxon>Hexapoda</taxon>
        <taxon>Insecta</taxon>
        <taxon>Pterygota</taxon>
        <taxon>Neoptera</taxon>
        <taxon>Endopterygota</taxon>
        <taxon>Diptera</taxon>
        <taxon>Nematocera</taxon>
        <taxon>Culicoidea</taxon>
        <taxon>Culicidae</taxon>
        <taxon>Anophelinae</taxon>
        <taxon>Anopheles</taxon>
        <taxon>Anopheles maculatus group</taxon>
    </lineage>
</organism>
<dbReference type="SMART" id="SM00587">
    <property type="entry name" value="CHK"/>
    <property type="match status" value="1"/>
</dbReference>
<proteinExistence type="predicted"/>
<dbReference type="InterPro" id="IPR004119">
    <property type="entry name" value="EcKL"/>
</dbReference>
<dbReference type="SUPFAM" id="SSF56112">
    <property type="entry name" value="Protein kinase-like (PK-like)"/>
    <property type="match status" value="1"/>
</dbReference>
<dbReference type="Pfam" id="PF02958">
    <property type="entry name" value="EcKL"/>
    <property type="match status" value="2"/>
</dbReference>
<dbReference type="VEuPathDB" id="VectorBase:AMAM005444"/>
<sequence length="266" mass="30809">MAPMVVNLPLDYIMLAVTELGRFHGECYGMKEARRPQFDSIVAKFKESRYAADISDLTWKAVMTVAPKRAIKSLQESRFQGLVPAAYLEKLARLYADPWEHAKRKVLPREPLAVICHGDYLRNNMAFRYEDAKVNNKSGVVPQSASIETEPNRILETNKCAMPTWRPFTRTRDPDRPTQVMMFDFQTLRYASPMIDYTVFLANSTGYAEREHQFETIFRTYHRELVQTVARIVGVSDPSELPPYFSYESFHRELAEYYSYGFNIAS</sequence>
<dbReference type="AlphaFoldDB" id="A0A182SEZ0"/>
<evidence type="ECO:0000259" key="1">
    <source>
        <dbReference type="SMART" id="SM00587"/>
    </source>
</evidence>
<evidence type="ECO:0000313" key="2">
    <source>
        <dbReference type="EnsemblMetazoa" id="AMAM005444-PA"/>
    </source>
</evidence>
<dbReference type="EnsemblMetazoa" id="AMAM005444-RA">
    <property type="protein sequence ID" value="AMAM005444-PA"/>
    <property type="gene ID" value="AMAM005444"/>
</dbReference>
<accession>A0A182SEZ0</accession>